<proteinExistence type="predicted"/>
<sequence length="121" mass="12696">MECAFAEGEHDAVDQFTATLVGDVPGGADAPVRGPVFARPLRAAGVPHMREGQWGPLQPMGRVTAASTGLSQPSRIAALADGRLHVVAHEWNADSRCWQITQLSANGPCGSWQFCPSTGCA</sequence>
<dbReference type="EMBL" id="JACHJL010000008">
    <property type="protein sequence ID" value="MBB5936542.1"/>
    <property type="molecule type" value="Genomic_DNA"/>
</dbReference>
<evidence type="ECO:0000313" key="2">
    <source>
        <dbReference type="Proteomes" id="UP000588098"/>
    </source>
</evidence>
<reference evidence="1 2" key="1">
    <citation type="submission" date="2020-08" db="EMBL/GenBank/DDBJ databases">
        <title>Genomic Encyclopedia of Type Strains, Phase III (KMG-III): the genomes of soil and plant-associated and newly described type strains.</title>
        <authorList>
            <person name="Whitman W."/>
        </authorList>
    </citation>
    <scope>NUCLEOTIDE SEQUENCE [LARGE SCALE GENOMIC DNA]</scope>
    <source>
        <strain evidence="1 2">CECT 8305</strain>
    </source>
</reference>
<organism evidence="1 2">
    <name type="scientific">Streptomyces zagrosensis</name>
    <dbReference type="NCBI Taxonomy" id="1042984"/>
    <lineage>
        <taxon>Bacteria</taxon>
        <taxon>Bacillati</taxon>
        <taxon>Actinomycetota</taxon>
        <taxon>Actinomycetes</taxon>
        <taxon>Kitasatosporales</taxon>
        <taxon>Streptomycetaceae</taxon>
        <taxon>Streptomyces</taxon>
    </lineage>
</organism>
<keyword evidence="2" id="KW-1185">Reference proteome</keyword>
<gene>
    <name evidence="1" type="ORF">FHS42_003617</name>
</gene>
<dbReference type="Proteomes" id="UP000588098">
    <property type="component" value="Unassembled WGS sequence"/>
</dbReference>
<name>A0A7W9UZA4_9ACTN</name>
<protein>
    <submittedName>
        <fullName evidence="1">Uncharacterized protein</fullName>
    </submittedName>
</protein>
<comment type="caution">
    <text evidence="1">The sequence shown here is derived from an EMBL/GenBank/DDBJ whole genome shotgun (WGS) entry which is preliminary data.</text>
</comment>
<accession>A0A7W9UZA4</accession>
<dbReference type="AlphaFoldDB" id="A0A7W9UZA4"/>
<evidence type="ECO:0000313" key="1">
    <source>
        <dbReference type="EMBL" id="MBB5936542.1"/>
    </source>
</evidence>